<evidence type="ECO:0000256" key="6">
    <source>
        <dbReference type="ARBA" id="ARBA00023136"/>
    </source>
</evidence>
<name>A0A9D4ZBW1_ADICA</name>
<dbReference type="GO" id="GO:0005774">
    <property type="term" value="C:vacuolar membrane"/>
    <property type="evidence" value="ECO:0007669"/>
    <property type="project" value="TreeGrafter"/>
</dbReference>
<evidence type="ECO:0000256" key="4">
    <source>
        <dbReference type="ARBA" id="ARBA00022970"/>
    </source>
</evidence>
<dbReference type="AlphaFoldDB" id="A0A9D4ZBW1"/>
<feature type="transmembrane region" description="Helical" evidence="9">
    <location>
        <begin position="331"/>
        <end position="354"/>
    </location>
</feature>
<comment type="subcellular location">
    <subcellularLocation>
        <location evidence="1">Membrane</location>
        <topology evidence="1">Multi-pass membrane protein</topology>
    </subcellularLocation>
</comment>
<keyword evidence="6 9" id="KW-0472">Membrane</keyword>
<accession>A0A9D4ZBW1</accession>
<feature type="transmembrane region" description="Helical" evidence="9">
    <location>
        <begin position="182"/>
        <end position="202"/>
    </location>
</feature>
<keyword evidence="5 9" id="KW-1133">Transmembrane helix</keyword>
<keyword evidence="3 9" id="KW-0812">Transmembrane</keyword>
<keyword evidence="2" id="KW-0813">Transport</keyword>
<gene>
    <name evidence="11" type="ORF">GOP47_0015700</name>
</gene>
<dbReference type="Proteomes" id="UP000886520">
    <property type="component" value="Chromosome 15"/>
</dbReference>
<evidence type="ECO:0000256" key="5">
    <source>
        <dbReference type="ARBA" id="ARBA00022989"/>
    </source>
</evidence>
<evidence type="ECO:0000256" key="9">
    <source>
        <dbReference type="SAM" id="Phobius"/>
    </source>
</evidence>
<evidence type="ECO:0000313" key="11">
    <source>
        <dbReference type="EMBL" id="KAI5069399.1"/>
    </source>
</evidence>
<evidence type="ECO:0000259" key="10">
    <source>
        <dbReference type="Pfam" id="PF01490"/>
    </source>
</evidence>
<reference evidence="11" key="1">
    <citation type="submission" date="2021-01" db="EMBL/GenBank/DDBJ databases">
        <title>Adiantum capillus-veneris genome.</title>
        <authorList>
            <person name="Fang Y."/>
            <person name="Liao Q."/>
        </authorList>
    </citation>
    <scope>NUCLEOTIDE SEQUENCE</scope>
    <source>
        <strain evidence="11">H3</strain>
        <tissue evidence="11">Leaf</tissue>
    </source>
</reference>
<dbReference type="PANTHER" id="PTHR22950">
    <property type="entry name" value="AMINO ACID TRANSPORTER"/>
    <property type="match status" value="1"/>
</dbReference>
<dbReference type="OrthoDB" id="655540at2759"/>
<dbReference type="PANTHER" id="PTHR22950:SF692">
    <property type="entry name" value="TRANSMEMBRANE AMINO ACID TRANSPORTER FAMILY PROTEIN"/>
    <property type="match status" value="1"/>
</dbReference>
<evidence type="ECO:0000256" key="8">
    <source>
        <dbReference type="SAM" id="MobiDB-lite"/>
    </source>
</evidence>
<feature type="compositionally biased region" description="Low complexity" evidence="8">
    <location>
        <begin position="35"/>
        <end position="47"/>
    </location>
</feature>
<keyword evidence="4" id="KW-0029">Amino-acid transport</keyword>
<proteinExistence type="inferred from homology"/>
<organism evidence="11 12">
    <name type="scientific">Adiantum capillus-veneris</name>
    <name type="common">Maidenhair fern</name>
    <dbReference type="NCBI Taxonomy" id="13818"/>
    <lineage>
        <taxon>Eukaryota</taxon>
        <taxon>Viridiplantae</taxon>
        <taxon>Streptophyta</taxon>
        <taxon>Embryophyta</taxon>
        <taxon>Tracheophyta</taxon>
        <taxon>Polypodiopsida</taxon>
        <taxon>Polypodiidae</taxon>
        <taxon>Polypodiales</taxon>
        <taxon>Pteridineae</taxon>
        <taxon>Pteridaceae</taxon>
        <taxon>Vittarioideae</taxon>
        <taxon>Adiantum</taxon>
    </lineage>
</organism>
<dbReference type="GO" id="GO:0015179">
    <property type="term" value="F:L-amino acid transmembrane transporter activity"/>
    <property type="evidence" value="ECO:0007669"/>
    <property type="project" value="TreeGrafter"/>
</dbReference>
<evidence type="ECO:0000256" key="1">
    <source>
        <dbReference type="ARBA" id="ARBA00004141"/>
    </source>
</evidence>
<feature type="transmembrane region" description="Helical" evidence="9">
    <location>
        <begin position="229"/>
        <end position="250"/>
    </location>
</feature>
<evidence type="ECO:0000313" key="12">
    <source>
        <dbReference type="Proteomes" id="UP000886520"/>
    </source>
</evidence>
<dbReference type="Pfam" id="PF01490">
    <property type="entry name" value="Aa_trans"/>
    <property type="match status" value="1"/>
</dbReference>
<protein>
    <recommendedName>
        <fullName evidence="10">Amino acid transporter transmembrane domain-containing protein</fullName>
    </recommendedName>
</protein>
<evidence type="ECO:0000256" key="3">
    <source>
        <dbReference type="ARBA" id="ARBA00022692"/>
    </source>
</evidence>
<evidence type="ECO:0000256" key="2">
    <source>
        <dbReference type="ARBA" id="ARBA00022448"/>
    </source>
</evidence>
<feature type="region of interest" description="Disordered" evidence="8">
    <location>
        <begin position="1"/>
        <end position="56"/>
    </location>
</feature>
<feature type="transmembrane region" description="Helical" evidence="9">
    <location>
        <begin position="262"/>
        <end position="290"/>
    </location>
</feature>
<evidence type="ECO:0000256" key="7">
    <source>
        <dbReference type="ARBA" id="ARBA00049662"/>
    </source>
</evidence>
<comment type="caution">
    <text evidence="11">The sequence shown here is derived from an EMBL/GenBank/DDBJ whole genome shotgun (WGS) entry which is preliminary data.</text>
</comment>
<sequence>MRKPESFSLLEEPLFVGEDEQEELVENGGDDDEVSSSSSSSPSQYSPHIGNESLQGWPQSYRKSMDMYSHFGSPRINYSESPSFSQLGSYHLSSSQRRPAKSTERLSSLSNSFLPVTKDDEDTASYEHLQAQPQNLSYHKVAEYGHGLPGHCSTLQGTLNGINVLCGVGILTTPYALKEGGWLSLGLFLMLAIISFYTGILLRSCLDSQPGLETYPDIGQAAFGTYGRVTISIFLYMELYVTACVEFLILEGDNISAVFPNANLGLFGLHLTGTQLFIIMTAICVLPTVLLRDLSLLSYVSAVGVVASVVVVLCVLWVGVGGVGFQKTSPLLNLSTLPISVGLYGFCYSGHSVFPNIYSSLKNPSQFPKVLMIRMAVMGFTMFGDETESQITLNLPEQLVASKIAVWCTIINPFTKYPFTTKSWFFFCKVCLLFLG</sequence>
<keyword evidence="12" id="KW-1185">Reference proteome</keyword>
<feature type="compositionally biased region" description="Acidic residues" evidence="8">
    <location>
        <begin position="17"/>
        <end position="34"/>
    </location>
</feature>
<comment type="similarity">
    <text evidence="7">Belongs to the amino acid/polyamine transporter 2 family. Amino acid/auxin permease (AAAP) (TC 2.A.18.5) subfamily.</text>
</comment>
<dbReference type="InterPro" id="IPR013057">
    <property type="entry name" value="AA_transpt_TM"/>
</dbReference>
<feature type="transmembrane region" description="Helical" evidence="9">
    <location>
        <begin position="296"/>
        <end position="319"/>
    </location>
</feature>
<feature type="domain" description="Amino acid transporter transmembrane" evidence="10">
    <location>
        <begin position="153"/>
        <end position="421"/>
    </location>
</feature>
<dbReference type="EMBL" id="JABFUD020000015">
    <property type="protein sequence ID" value="KAI5069399.1"/>
    <property type="molecule type" value="Genomic_DNA"/>
</dbReference>